<dbReference type="RefSeq" id="XP_041551332.1">
    <property type="nucleotide sequence ID" value="XM_041698114.1"/>
</dbReference>
<feature type="transmembrane region" description="Helical" evidence="6">
    <location>
        <begin position="254"/>
        <end position="272"/>
    </location>
</feature>
<dbReference type="GeneID" id="64969143"/>
<dbReference type="AlphaFoldDB" id="A0A7R7XDB0"/>
<proteinExistence type="inferred from homology"/>
<dbReference type="GO" id="GO:0016020">
    <property type="term" value="C:membrane"/>
    <property type="evidence" value="ECO:0007669"/>
    <property type="project" value="UniProtKB-SubCell"/>
</dbReference>
<evidence type="ECO:0000313" key="9">
    <source>
        <dbReference type="Proteomes" id="UP000654913"/>
    </source>
</evidence>
<accession>A0A7R7XDB0</accession>
<feature type="transmembrane region" description="Helical" evidence="6">
    <location>
        <begin position="213"/>
        <end position="234"/>
    </location>
</feature>
<keyword evidence="2 6" id="KW-0812">Transmembrane</keyword>
<evidence type="ECO:0000256" key="6">
    <source>
        <dbReference type="SAM" id="Phobius"/>
    </source>
</evidence>
<dbReference type="Proteomes" id="UP000654913">
    <property type="component" value="Chromosome 1"/>
</dbReference>
<feature type="transmembrane region" description="Helical" evidence="6">
    <location>
        <begin position="132"/>
        <end position="156"/>
    </location>
</feature>
<feature type="transmembrane region" description="Helical" evidence="6">
    <location>
        <begin position="24"/>
        <end position="45"/>
    </location>
</feature>
<evidence type="ECO:0000256" key="2">
    <source>
        <dbReference type="ARBA" id="ARBA00022692"/>
    </source>
</evidence>
<reference evidence="8" key="2">
    <citation type="submission" date="2021-02" db="EMBL/GenBank/DDBJ databases">
        <title>Aspergillus puulaauensis MK2 genome sequence.</title>
        <authorList>
            <person name="Futagami T."/>
            <person name="Mori K."/>
            <person name="Kadooka C."/>
            <person name="Tanaka T."/>
        </authorList>
    </citation>
    <scope>NUCLEOTIDE SEQUENCE</scope>
    <source>
        <strain evidence="8">MK2</strain>
    </source>
</reference>
<evidence type="ECO:0000313" key="8">
    <source>
        <dbReference type="EMBL" id="BCS19138.1"/>
    </source>
</evidence>
<protein>
    <recommendedName>
        <fullName evidence="7">Rhodopsin domain-containing protein</fullName>
    </recommendedName>
</protein>
<comment type="subcellular location">
    <subcellularLocation>
        <location evidence="1">Membrane</location>
        <topology evidence="1">Multi-pass membrane protein</topology>
    </subcellularLocation>
</comment>
<dbReference type="PANTHER" id="PTHR33048">
    <property type="entry name" value="PTH11-LIKE INTEGRAL MEMBRANE PROTEIN (AFU_ORTHOLOGUE AFUA_5G11245)"/>
    <property type="match status" value="1"/>
</dbReference>
<dbReference type="OrthoDB" id="444631at2759"/>
<keyword evidence="9" id="KW-1185">Reference proteome</keyword>
<dbReference type="EMBL" id="AP024443">
    <property type="protein sequence ID" value="BCS19138.1"/>
    <property type="molecule type" value="Genomic_DNA"/>
</dbReference>
<feature type="transmembrane region" description="Helical" evidence="6">
    <location>
        <begin position="57"/>
        <end position="80"/>
    </location>
</feature>
<dbReference type="PANTHER" id="PTHR33048:SF47">
    <property type="entry name" value="INTEGRAL MEMBRANE PROTEIN-RELATED"/>
    <property type="match status" value="1"/>
</dbReference>
<organism evidence="8 9">
    <name type="scientific">Aspergillus puulaauensis</name>
    <dbReference type="NCBI Taxonomy" id="1220207"/>
    <lineage>
        <taxon>Eukaryota</taxon>
        <taxon>Fungi</taxon>
        <taxon>Dikarya</taxon>
        <taxon>Ascomycota</taxon>
        <taxon>Pezizomycotina</taxon>
        <taxon>Eurotiomycetes</taxon>
        <taxon>Eurotiomycetidae</taxon>
        <taxon>Eurotiales</taxon>
        <taxon>Aspergillaceae</taxon>
        <taxon>Aspergillus</taxon>
    </lineage>
</organism>
<evidence type="ECO:0000256" key="5">
    <source>
        <dbReference type="ARBA" id="ARBA00038359"/>
    </source>
</evidence>
<feature type="transmembrane region" description="Helical" evidence="6">
    <location>
        <begin position="100"/>
        <end position="120"/>
    </location>
</feature>
<gene>
    <name evidence="8" type="ORF">APUU_11966S</name>
</gene>
<comment type="similarity">
    <text evidence="5">Belongs to the SAT4 family.</text>
</comment>
<evidence type="ECO:0000256" key="1">
    <source>
        <dbReference type="ARBA" id="ARBA00004141"/>
    </source>
</evidence>
<feature type="domain" description="Rhodopsin" evidence="7">
    <location>
        <begin position="41"/>
        <end position="278"/>
    </location>
</feature>
<reference evidence="8" key="1">
    <citation type="submission" date="2021-01" db="EMBL/GenBank/DDBJ databases">
        <authorList>
            <consortium name="Aspergillus puulaauensis MK2 genome sequencing consortium"/>
            <person name="Kazuki M."/>
            <person name="Futagami T."/>
        </authorList>
    </citation>
    <scope>NUCLEOTIDE SEQUENCE</scope>
    <source>
        <strain evidence="8">MK2</strain>
    </source>
</reference>
<evidence type="ECO:0000259" key="7">
    <source>
        <dbReference type="Pfam" id="PF20684"/>
    </source>
</evidence>
<evidence type="ECO:0000256" key="4">
    <source>
        <dbReference type="ARBA" id="ARBA00023136"/>
    </source>
</evidence>
<keyword evidence="3 6" id="KW-1133">Transmembrane helix</keyword>
<sequence length="388" mass="42896">MDEHLGHILLSRSDNEGASRGQTAMVVTAVLTGISTVIVAMRIYTRIGLIKLSGREDWTILVSLAFSIAYLGFVVAQYRLGLGRHSYDIPEHEFKQQLKHLWVAIPIYNASLAFTKISLLFQYLRIFPSYRFCIICYIVLGVVILYATWAIVSGFVNCVPVAKFWDRKISGTCLSFEAVWFFNASMNIATDLTLLILPMPLLSQLHLPRRQKVALLGVFALGALVVITSILRLFSLRSVAKSIDTSWSNATAAYWTAAECNVAIICACLPFLRPLVSRICPKFLSTDSYNKNKPTRNATRTTAPRSARLRTSDPDVYSQDLELGLRSIDTDIGLAVGNRAGLEPTTAVKDGSFDDSEIQVTTEMVQEVKTASVCGDTHGAETSQTRLV</sequence>
<dbReference type="Pfam" id="PF20684">
    <property type="entry name" value="Fung_rhodopsin"/>
    <property type="match status" value="1"/>
</dbReference>
<name>A0A7R7XDB0_9EURO</name>
<dbReference type="InterPro" id="IPR049326">
    <property type="entry name" value="Rhodopsin_dom_fungi"/>
</dbReference>
<keyword evidence="4 6" id="KW-0472">Membrane</keyword>
<evidence type="ECO:0000256" key="3">
    <source>
        <dbReference type="ARBA" id="ARBA00022989"/>
    </source>
</evidence>
<dbReference type="KEGG" id="apuu:APUU_11966S"/>
<feature type="transmembrane region" description="Helical" evidence="6">
    <location>
        <begin position="180"/>
        <end position="201"/>
    </location>
</feature>
<dbReference type="InterPro" id="IPR052337">
    <property type="entry name" value="SAT4-like"/>
</dbReference>